<dbReference type="InterPro" id="IPR012938">
    <property type="entry name" value="Glc/Sorbosone_DH"/>
</dbReference>
<dbReference type="InterPro" id="IPR011041">
    <property type="entry name" value="Quinoprot_gluc/sorb_DH_b-prop"/>
</dbReference>
<keyword evidence="1" id="KW-0732">Signal</keyword>
<evidence type="ECO:0000256" key="1">
    <source>
        <dbReference type="SAM" id="SignalP"/>
    </source>
</evidence>
<feature type="domain" description="Glucose/Sorbosone dehydrogenase" evidence="2">
    <location>
        <begin position="153"/>
        <end position="457"/>
    </location>
</feature>
<comment type="caution">
    <text evidence="3">The sequence shown here is derived from an EMBL/GenBank/DDBJ whole genome shotgun (WGS) entry which is preliminary data.</text>
</comment>
<name>A0ABT2BRC9_9BURK</name>
<accession>A0ABT2BRC9</accession>
<evidence type="ECO:0000313" key="3">
    <source>
        <dbReference type="EMBL" id="MCS0611069.1"/>
    </source>
</evidence>
<feature type="chain" id="PRO_5047056645" evidence="1">
    <location>
        <begin position="23"/>
        <end position="490"/>
    </location>
</feature>
<dbReference type="PANTHER" id="PTHR19328">
    <property type="entry name" value="HEDGEHOG-INTERACTING PROTEIN"/>
    <property type="match status" value="1"/>
</dbReference>
<gene>
    <name evidence="3" type="ORF">NX773_23185</name>
</gene>
<dbReference type="PANTHER" id="PTHR19328:SF75">
    <property type="entry name" value="ALDOSE SUGAR DEHYDROGENASE YLII"/>
    <property type="match status" value="1"/>
</dbReference>
<dbReference type="Pfam" id="PF07995">
    <property type="entry name" value="GSDH"/>
    <property type="match status" value="1"/>
</dbReference>
<organism evidence="3 4">
    <name type="scientific">Massilia solisilvae</name>
    <dbReference type="NCBI Taxonomy" id="1811225"/>
    <lineage>
        <taxon>Bacteria</taxon>
        <taxon>Pseudomonadati</taxon>
        <taxon>Pseudomonadota</taxon>
        <taxon>Betaproteobacteria</taxon>
        <taxon>Burkholderiales</taxon>
        <taxon>Oxalobacteraceae</taxon>
        <taxon>Telluria group</taxon>
        <taxon>Massilia</taxon>
    </lineage>
</organism>
<dbReference type="InterPro" id="IPR011042">
    <property type="entry name" value="6-blade_b-propeller_TolB-like"/>
</dbReference>
<protein>
    <submittedName>
        <fullName evidence="3">PQQ-dependent sugar dehydrogenase</fullName>
    </submittedName>
</protein>
<evidence type="ECO:0000313" key="4">
    <source>
        <dbReference type="Proteomes" id="UP001205861"/>
    </source>
</evidence>
<reference evidence="3 4" key="1">
    <citation type="submission" date="2022-08" db="EMBL/GenBank/DDBJ databases">
        <title>Reclassification of Massilia species as members of the genera Telluria, Duganella, Pseudoduganella, Mokoshia gen. nov. and Zemynaea gen. nov. using orthogonal and non-orthogonal genome-based approaches.</title>
        <authorList>
            <person name="Bowman J.P."/>
        </authorList>
    </citation>
    <scope>NUCLEOTIDE SEQUENCE [LARGE SCALE GENOMIC DNA]</scope>
    <source>
        <strain evidence="3 4">JCM 31607</strain>
    </source>
</reference>
<feature type="signal peptide" evidence="1">
    <location>
        <begin position="1"/>
        <end position="22"/>
    </location>
</feature>
<evidence type="ECO:0000259" key="2">
    <source>
        <dbReference type="Pfam" id="PF07995"/>
    </source>
</evidence>
<dbReference type="Proteomes" id="UP001205861">
    <property type="component" value="Unassembled WGS sequence"/>
</dbReference>
<dbReference type="PROSITE" id="PS51257">
    <property type="entry name" value="PROKAR_LIPOPROTEIN"/>
    <property type="match status" value="1"/>
</dbReference>
<keyword evidence="4" id="KW-1185">Reference proteome</keyword>
<dbReference type="SUPFAM" id="SSF50952">
    <property type="entry name" value="Soluble quinoprotein glucose dehydrogenase"/>
    <property type="match status" value="1"/>
</dbReference>
<proteinExistence type="predicted"/>
<dbReference type="RefSeq" id="WP_258858598.1">
    <property type="nucleotide sequence ID" value="NZ_JANUGV010000013.1"/>
</dbReference>
<sequence length="490" mass="49958">MPAGRLRMWVLLCVALCAAVLAAGCGGGGGSPGLTSGSSGGASATTGTLAVDISTPGGVAGSLQVSGPNNFARALTQSATLAGLAPGNYTIAAAGIAVGATQYMPLPASQTVTVAAGALATATVSYAARALSLGLTEVASGLDRPVFLAAPDGDSRQFIVLRGGRILVMQGGALLPQPFLDIGASVFTAGEGGLLSVAFDPGYAGNGYFYVYYTDQQQNIVIERFHAQPGASVADPASGLVILRVAHQQYANHYGGLLAFGADGLLYIGTGDGGGEGDPLGNGRNADSLLAKMLRIDVRHASAGAPYAIPPSNPFVGQAHKRAEIWASGLRNPWRFALDGARIYIADVGQDQREEVDIADTAQGGLDFGWNLMEGTLCLKDGCDRTGLTLPALEYGHGDAAGGACAIVGGFVYRGAALAELAGRYFYSDYCAGFLKSLYFAGGAVIEQRSWPLPAIGAVVSFGRDGQGELYLVAASGSIYKIGRSFAPKS</sequence>
<dbReference type="EMBL" id="JANUGV010000013">
    <property type="protein sequence ID" value="MCS0611069.1"/>
    <property type="molecule type" value="Genomic_DNA"/>
</dbReference>
<dbReference type="Gene3D" id="2.120.10.30">
    <property type="entry name" value="TolB, C-terminal domain"/>
    <property type="match status" value="1"/>
</dbReference>